<keyword evidence="8" id="KW-0406">Ion transport</keyword>
<dbReference type="GO" id="GO:0043226">
    <property type="term" value="C:organelle"/>
    <property type="evidence" value="ECO:0007669"/>
    <property type="project" value="UniProtKB-ARBA"/>
</dbReference>
<evidence type="ECO:0000256" key="8">
    <source>
        <dbReference type="ARBA" id="ARBA00023065"/>
    </source>
</evidence>
<evidence type="ECO:0008006" key="22">
    <source>
        <dbReference type="Google" id="ProtNLM"/>
    </source>
</evidence>
<keyword evidence="5 17" id="KW-0812">Transmembrane</keyword>
<comment type="similarity">
    <text evidence="2">Belongs to the glutamate-gated ion channel (TC 1.A.10.1) family.</text>
</comment>
<name>A0AAW1UR10_9CUCU</name>
<evidence type="ECO:0000256" key="16">
    <source>
        <dbReference type="PIRSR" id="PIRSR601508-3"/>
    </source>
</evidence>
<accession>A0AAW1UR10</accession>
<dbReference type="EMBL" id="JARQZJ010000097">
    <property type="protein sequence ID" value="KAK9885912.1"/>
    <property type="molecule type" value="Genomic_DNA"/>
</dbReference>
<evidence type="ECO:0000256" key="13">
    <source>
        <dbReference type="ARBA" id="ARBA00023303"/>
    </source>
</evidence>
<evidence type="ECO:0000256" key="12">
    <source>
        <dbReference type="ARBA" id="ARBA00023286"/>
    </source>
</evidence>
<dbReference type="CDD" id="cd13717">
    <property type="entry name" value="PBP2_iGluR_putative"/>
    <property type="match status" value="1"/>
</dbReference>
<gene>
    <name evidence="20" type="ORF">WA026_013786</name>
</gene>
<feature type="transmembrane region" description="Helical" evidence="17">
    <location>
        <begin position="455"/>
        <end position="473"/>
    </location>
</feature>
<keyword evidence="11" id="KW-0325">Glycoprotein</keyword>
<dbReference type="Pfam" id="PF00060">
    <property type="entry name" value="Lig_chan"/>
    <property type="match status" value="1"/>
</dbReference>
<comment type="caution">
    <text evidence="20">The sequence shown here is derived from an EMBL/GenBank/DDBJ whole genome shotgun (WGS) entry which is preliminary data.</text>
</comment>
<evidence type="ECO:0000256" key="11">
    <source>
        <dbReference type="ARBA" id="ARBA00023180"/>
    </source>
</evidence>
<dbReference type="InterPro" id="IPR001320">
    <property type="entry name" value="Iontro_rcpt_C"/>
</dbReference>
<keyword evidence="13" id="KW-0407">Ion channel</keyword>
<comment type="subcellular location">
    <subcellularLocation>
        <location evidence="1">Cell membrane</location>
        <topology evidence="1">Multi-pass membrane protein</topology>
    </subcellularLocation>
</comment>
<dbReference type="SMART" id="SM00079">
    <property type="entry name" value="PBPe"/>
    <property type="match status" value="1"/>
</dbReference>
<organism evidence="20 21">
    <name type="scientific">Henosepilachna vigintioctopunctata</name>
    <dbReference type="NCBI Taxonomy" id="420089"/>
    <lineage>
        <taxon>Eukaryota</taxon>
        <taxon>Metazoa</taxon>
        <taxon>Ecdysozoa</taxon>
        <taxon>Arthropoda</taxon>
        <taxon>Hexapoda</taxon>
        <taxon>Insecta</taxon>
        <taxon>Pterygota</taxon>
        <taxon>Neoptera</taxon>
        <taxon>Endopterygota</taxon>
        <taxon>Coleoptera</taxon>
        <taxon>Polyphaga</taxon>
        <taxon>Cucujiformia</taxon>
        <taxon>Coccinelloidea</taxon>
        <taxon>Coccinellidae</taxon>
        <taxon>Epilachninae</taxon>
        <taxon>Epilachnini</taxon>
        <taxon>Henosepilachna</taxon>
    </lineage>
</organism>
<evidence type="ECO:0000259" key="18">
    <source>
        <dbReference type="SMART" id="SM00079"/>
    </source>
</evidence>
<keyword evidence="6 17" id="KW-1133">Transmembrane helix</keyword>
<dbReference type="SUPFAM" id="SSF53850">
    <property type="entry name" value="Periplasmic binding protein-like II"/>
    <property type="match status" value="1"/>
</dbReference>
<evidence type="ECO:0000256" key="10">
    <source>
        <dbReference type="ARBA" id="ARBA00023170"/>
    </source>
</evidence>
<dbReference type="PRINTS" id="PR00177">
    <property type="entry name" value="NMDARECEPTOR"/>
</dbReference>
<proteinExistence type="inferred from homology"/>
<evidence type="ECO:0000256" key="17">
    <source>
        <dbReference type="SAM" id="Phobius"/>
    </source>
</evidence>
<keyword evidence="12" id="KW-1071">Ligand-gated ion channel</keyword>
<dbReference type="Gene3D" id="1.10.287.70">
    <property type="match status" value="1"/>
</dbReference>
<dbReference type="GO" id="GO:0038023">
    <property type="term" value="F:signaling receptor activity"/>
    <property type="evidence" value="ECO:0007669"/>
    <property type="project" value="InterPro"/>
</dbReference>
<feature type="transmembrane region" description="Helical" evidence="17">
    <location>
        <begin position="741"/>
        <end position="765"/>
    </location>
</feature>
<dbReference type="InterPro" id="IPR015683">
    <property type="entry name" value="Ionotropic_Glu_rcpt"/>
</dbReference>
<dbReference type="GO" id="GO:0005886">
    <property type="term" value="C:plasma membrane"/>
    <property type="evidence" value="ECO:0007669"/>
    <property type="project" value="UniProtKB-SubCell"/>
</dbReference>
<protein>
    <recommendedName>
        <fullName evidence="22">Ionotropic receptor 8a</fullName>
    </recommendedName>
</protein>
<keyword evidence="9 17" id="KW-0472">Membrane</keyword>
<evidence type="ECO:0000256" key="2">
    <source>
        <dbReference type="ARBA" id="ARBA00008685"/>
    </source>
</evidence>
<evidence type="ECO:0000259" key="19">
    <source>
        <dbReference type="SMART" id="SM00918"/>
    </source>
</evidence>
<dbReference type="AlphaFoldDB" id="A0AAW1UR10"/>
<feature type="domain" description="Ionotropic glutamate receptor L-glutamate and glycine-binding" evidence="19">
    <location>
        <begin position="339"/>
        <end position="399"/>
    </location>
</feature>
<keyword evidence="4" id="KW-1003">Cell membrane</keyword>
<keyword evidence="16" id="KW-1015">Disulfide bond</keyword>
<dbReference type="FunFam" id="3.40.190.10:FF:000078">
    <property type="entry name" value="glutamate receptor ionotropic, NMDA 3B"/>
    <property type="match status" value="1"/>
</dbReference>
<dbReference type="InterPro" id="IPR001508">
    <property type="entry name" value="Iono_Glu_rcpt_met"/>
</dbReference>
<feature type="binding site" evidence="14">
    <location>
        <position position="579"/>
    </location>
    <ligand>
        <name>L-glutamate</name>
        <dbReference type="ChEBI" id="CHEBI:29985"/>
    </ligand>
</feature>
<keyword evidence="3" id="KW-0813">Transport</keyword>
<dbReference type="SUPFAM" id="SSF81324">
    <property type="entry name" value="Voltage-gated potassium channels"/>
    <property type="match status" value="1"/>
</dbReference>
<evidence type="ECO:0000256" key="6">
    <source>
        <dbReference type="ARBA" id="ARBA00022989"/>
    </source>
</evidence>
<feature type="binding site" evidence="14">
    <location>
        <position position="658"/>
    </location>
    <ligand>
        <name>L-glutamate</name>
        <dbReference type="ChEBI" id="CHEBI:29985"/>
    </ligand>
</feature>
<feature type="site" description="Crucial to convey clamshell closure to channel opening" evidence="15">
    <location>
        <position position="557"/>
    </location>
</feature>
<evidence type="ECO:0000256" key="15">
    <source>
        <dbReference type="PIRSR" id="PIRSR601508-2"/>
    </source>
</evidence>
<evidence type="ECO:0000256" key="14">
    <source>
        <dbReference type="PIRSR" id="PIRSR601508-1"/>
    </source>
</evidence>
<sequence length="844" mass="96047">MSEKIAIIIDAFNITTIEISNDELEEVTKSEVCSTMSEKIAIIIDATWPGIDVIKEFSATVGIPYIRIDLTVSLFVPILDSYLDFRNSSNVAVICDDDSSVDQLIFYWLHSRRMKLIISERLDSTVAKKLKKVRPIPNNFVLLGKTNNLQQMLKKALDEGLTFLAERWNLLFTDFNHKDFNRSLVDGQPINLLTADEQICCQFLSLALPCTCPKTFILEMKFLEIVWIEIQQIFLDLTNEKYDITGNVICEGSISNSDSTDTSKKFHKLLGDVVKNNHLIHEDGGVLRVKMRGNIEIGNKVSTEIVASYDSSKGLEVLPGKVIKPIRTFYRIGITHAIPWSFKETDEIGQTYWTGYCADFAHKLAEMMDFDFEFVEPTEGGFGEKHNGKWNGIVGDLQKGDTDLAITALVMTADKEEVIDFVPPYFEQSGISIVMRKPFRETSLFKFMTVLKLEVWLSIVGALVVTALTIWFVDTYSPYSSRNNKEEYPYPCREFTLKESFWFALTSFTPQGGGEPPKSLSGRTLVAAYWLFVVLMLATFTANLAAFLTVERMQTPVQSLEQLSRQSRINYTVIEGSETHKYFINMKHAEDTIYRMWKELTLNASPDDQRYRVWDYPIKEQWGHILTAINDSNPVPNASEGFRLVTEHIDGDFAFIHDSSEIKYAVSKNCNFTEVGDIFAEKPYAVAVQQGSHMQDDISRAILTLQTDRFFEDLQAKYWNHSAKGDCANKDENEGITLDSLGGVFIATLFGLALAMVTLVGEIIYYRNLRQKMEKETTHQIGEDDKKTFRSNIKLIKPETITIGKEFKPINYNTKNRKLMKPIPTIYPLSKNQVSHGHLQGFIN</sequence>
<reference evidence="20 21" key="1">
    <citation type="submission" date="2023-03" db="EMBL/GenBank/DDBJ databases">
        <title>Genome insight into feeding habits of ladybird beetles.</title>
        <authorList>
            <person name="Li H.-S."/>
            <person name="Huang Y.-H."/>
            <person name="Pang H."/>
        </authorList>
    </citation>
    <scope>NUCLEOTIDE SEQUENCE [LARGE SCALE GENOMIC DNA]</scope>
    <source>
        <strain evidence="20">SYSU_2023b</strain>
        <tissue evidence="20">Whole body</tissue>
    </source>
</reference>
<evidence type="ECO:0000256" key="4">
    <source>
        <dbReference type="ARBA" id="ARBA00022475"/>
    </source>
</evidence>
<evidence type="ECO:0000256" key="5">
    <source>
        <dbReference type="ARBA" id="ARBA00022692"/>
    </source>
</evidence>
<keyword evidence="21" id="KW-1185">Reference proteome</keyword>
<feature type="domain" description="Ionotropic glutamate receptor C-terminal" evidence="18">
    <location>
        <begin position="345"/>
        <end position="721"/>
    </location>
</feature>
<evidence type="ECO:0000256" key="7">
    <source>
        <dbReference type="ARBA" id="ARBA00023054"/>
    </source>
</evidence>
<dbReference type="Proteomes" id="UP001431783">
    <property type="component" value="Unassembled WGS sequence"/>
</dbReference>
<evidence type="ECO:0000256" key="1">
    <source>
        <dbReference type="ARBA" id="ARBA00004651"/>
    </source>
</evidence>
<keyword evidence="7" id="KW-0175">Coiled coil</keyword>
<evidence type="ECO:0000313" key="21">
    <source>
        <dbReference type="Proteomes" id="UP001431783"/>
    </source>
</evidence>
<evidence type="ECO:0000313" key="20">
    <source>
        <dbReference type="EMBL" id="KAK9885912.1"/>
    </source>
</evidence>
<dbReference type="FunFam" id="3.40.190.10:FF:000160">
    <property type="entry name" value="GLutamate Receptor family (AMPA)"/>
    <property type="match status" value="1"/>
</dbReference>
<dbReference type="SMART" id="SM00918">
    <property type="entry name" value="Lig_chan-Glu_bd"/>
    <property type="match status" value="1"/>
</dbReference>
<feature type="transmembrane region" description="Helical" evidence="17">
    <location>
        <begin position="527"/>
        <end position="550"/>
    </location>
</feature>
<evidence type="ECO:0000256" key="3">
    <source>
        <dbReference type="ARBA" id="ARBA00022448"/>
    </source>
</evidence>
<dbReference type="GO" id="GO:0015276">
    <property type="term" value="F:ligand-gated monoatomic ion channel activity"/>
    <property type="evidence" value="ECO:0007669"/>
    <property type="project" value="InterPro"/>
</dbReference>
<feature type="disulfide bond" evidence="16">
    <location>
        <begin position="670"/>
        <end position="727"/>
    </location>
</feature>
<keyword evidence="10" id="KW-0675">Receptor</keyword>
<evidence type="ECO:0000256" key="9">
    <source>
        <dbReference type="ARBA" id="ARBA00023136"/>
    </source>
</evidence>
<dbReference type="InterPro" id="IPR019594">
    <property type="entry name" value="Glu/Gly-bd"/>
</dbReference>
<dbReference type="FunFam" id="1.10.287.70:FF:000143">
    <property type="entry name" value="Probable glutamate receptor"/>
    <property type="match status" value="1"/>
</dbReference>
<dbReference type="Pfam" id="PF10613">
    <property type="entry name" value="Lig_chan-Glu_bd"/>
    <property type="match status" value="1"/>
</dbReference>
<dbReference type="Gene3D" id="3.40.190.10">
    <property type="entry name" value="Periplasmic binding protein-like II"/>
    <property type="match status" value="2"/>
</dbReference>
<dbReference type="PANTHER" id="PTHR18966">
    <property type="entry name" value="IONOTROPIC GLUTAMATE RECEPTOR"/>
    <property type="match status" value="1"/>
</dbReference>